<feature type="transmembrane region" description="Helical" evidence="1">
    <location>
        <begin position="20"/>
        <end position="38"/>
    </location>
</feature>
<dbReference type="PANTHER" id="PTHR37305">
    <property type="entry name" value="INTEGRAL MEMBRANE PROTEIN-RELATED"/>
    <property type="match status" value="1"/>
</dbReference>
<evidence type="ECO:0000256" key="1">
    <source>
        <dbReference type="SAM" id="Phobius"/>
    </source>
</evidence>
<feature type="transmembrane region" description="Helical" evidence="1">
    <location>
        <begin position="199"/>
        <end position="216"/>
    </location>
</feature>
<evidence type="ECO:0000313" key="2">
    <source>
        <dbReference type="EMBL" id="MCG2419525.1"/>
    </source>
</evidence>
<feature type="transmembrane region" description="Helical" evidence="1">
    <location>
        <begin position="114"/>
        <end position="144"/>
    </location>
</feature>
<dbReference type="RefSeq" id="WP_237603315.1">
    <property type="nucleotide sequence ID" value="NZ_JAIRBA010000021.1"/>
</dbReference>
<feature type="transmembrane region" description="Helical" evidence="1">
    <location>
        <begin position="66"/>
        <end position="93"/>
    </location>
</feature>
<feature type="transmembrane region" description="Helical" evidence="1">
    <location>
        <begin position="164"/>
        <end position="192"/>
    </location>
</feature>
<dbReference type="EMBL" id="JAIRBA010000021">
    <property type="protein sequence ID" value="MCG2419525.1"/>
    <property type="molecule type" value="Genomic_DNA"/>
</dbReference>
<evidence type="ECO:0000313" key="3">
    <source>
        <dbReference type="Proteomes" id="UP001139461"/>
    </source>
</evidence>
<feature type="transmembrane region" description="Helical" evidence="1">
    <location>
        <begin position="248"/>
        <end position="270"/>
    </location>
</feature>
<keyword evidence="1" id="KW-0472">Membrane</keyword>
<dbReference type="AlphaFoldDB" id="A0A9X1U243"/>
<name>A0A9X1U243_9FLAO</name>
<dbReference type="PANTHER" id="PTHR37305:SF1">
    <property type="entry name" value="MEMBRANE PROTEIN"/>
    <property type="match status" value="1"/>
</dbReference>
<proteinExistence type="predicted"/>
<keyword evidence="3" id="KW-1185">Reference proteome</keyword>
<comment type="caution">
    <text evidence="2">The sequence shown here is derived from an EMBL/GenBank/DDBJ whole genome shotgun (WGS) entry which is preliminary data.</text>
</comment>
<gene>
    <name evidence="2" type="ORF">K8089_10865</name>
</gene>
<organism evidence="2 3">
    <name type="scientific">Aequorivita vitellina</name>
    <dbReference type="NCBI Taxonomy" id="2874475"/>
    <lineage>
        <taxon>Bacteria</taxon>
        <taxon>Pseudomonadati</taxon>
        <taxon>Bacteroidota</taxon>
        <taxon>Flavobacteriia</taxon>
        <taxon>Flavobacteriales</taxon>
        <taxon>Flavobacteriaceae</taxon>
        <taxon>Aequorivita</taxon>
    </lineage>
</organism>
<keyword evidence="1" id="KW-1133">Transmembrane helix</keyword>
<accession>A0A9X1U243</accession>
<protein>
    <submittedName>
        <fullName evidence="2">ABC transporter permease</fullName>
    </submittedName>
</protein>
<dbReference type="Pfam" id="PF12730">
    <property type="entry name" value="ABC2_membrane_4"/>
    <property type="match status" value="1"/>
</dbReference>
<dbReference type="Proteomes" id="UP001139461">
    <property type="component" value="Unassembled WGS sequence"/>
</dbReference>
<reference evidence="2" key="1">
    <citation type="submission" date="2021-09" db="EMBL/GenBank/DDBJ databases">
        <title>Genome of Aequorivita sp. strain F47161.</title>
        <authorList>
            <person name="Wang Y."/>
        </authorList>
    </citation>
    <scope>NUCLEOTIDE SEQUENCE</scope>
    <source>
        <strain evidence="2">F47161</strain>
    </source>
</reference>
<sequence length="276" mass="31721">MMQLVYLEIYKLCKQSRTYYAILALLFIETVVMVSGYYQGAEILDIVLANLKDTFYFEGNLLNGNLVIYFILNSFWFHVPLLCMIIVSGMFTTEYEDKTLQTVLMQPIVKWKYLLAKYITAILFTVVLVLFLAITSFVFSYAIFGTGDLVVYSDGLSFFQHEDAFLRLGYAFLVGALSLVFFSVVSLTLAVLFKESFKTLIVAALFLIISTLLLKIDLPNDFLNQIVYFKLNNTWQHFFTFKIDWPLILINSALLLFYTLLTIGIGLFVFQKNDTA</sequence>
<keyword evidence="1" id="KW-0812">Transmembrane</keyword>